<feature type="domain" description="Opine dehydrogenase" evidence="4">
    <location>
        <begin position="181"/>
        <end position="329"/>
    </location>
</feature>
<dbReference type="Proteomes" id="UP001285354">
    <property type="component" value="Unassembled WGS sequence"/>
</dbReference>
<proteinExistence type="predicted"/>
<keyword evidence="1" id="KW-0560">Oxidoreductase</keyword>
<dbReference type="InterPro" id="IPR051729">
    <property type="entry name" value="Opine/Lysopine_DH"/>
</dbReference>
<organism evidence="5 6">
    <name type="scientific">Diplocarpon rosae</name>
    <dbReference type="NCBI Taxonomy" id="946125"/>
    <lineage>
        <taxon>Eukaryota</taxon>
        <taxon>Fungi</taxon>
        <taxon>Dikarya</taxon>
        <taxon>Ascomycota</taxon>
        <taxon>Pezizomycotina</taxon>
        <taxon>Leotiomycetes</taxon>
        <taxon>Helotiales</taxon>
        <taxon>Drepanopezizaceae</taxon>
        <taxon>Diplocarpon</taxon>
    </lineage>
</organism>
<dbReference type="EMBL" id="JAUBYV010000009">
    <property type="protein sequence ID" value="KAK2624659.1"/>
    <property type="molecule type" value="Genomic_DNA"/>
</dbReference>
<dbReference type="InterPro" id="IPR036291">
    <property type="entry name" value="NAD(P)-bd_dom_sf"/>
</dbReference>
<name>A0AAD9SWZ2_9HELO</name>
<gene>
    <name evidence="5" type="ORF">QTJ16_005852</name>
</gene>
<comment type="caution">
    <text evidence="5">The sequence shown here is derived from an EMBL/GenBank/DDBJ whole genome shotgun (WGS) entry which is preliminary data.</text>
</comment>
<evidence type="ECO:0008006" key="7">
    <source>
        <dbReference type="Google" id="ProtNLM"/>
    </source>
</evidence>
<evidence type="ECO:0000259" key="4">
    <source>
        <dbReference type="Pfam" id="PF02317"/>
    </source>
</evidence>
<feature type="domain" description="Glycerol-3-phosphate dehydrogenase NAD-dependent N-terminal" evidence="3">
    <location>
        <begin position="4"/>
        <end position="107"/>
    </location>
</feature>
<dbReference type="SUPFAM" id="SSF48179">
    <property type="entry name" value="6-phosphogluconate dehydrogenase C-terminal domain-like"/>
    <property type="match status" value="1"/>
</dbReference>
<evidence type="ECO:0000313" key="5">
    <source>
        <dbReference type="EMBL" id="KAK2624659.1"/>
    </source>
</evidence>
<protein>
    <recommendedName>
        <fullName evidence="7">Opine dehydrogenase domain-containing protein</fullName>
    </recommendedName>
</protein>
<dbReference type="Pfam" id="PF01210">
    <property type="entry name" value="NAD_Gly3P_dh_N"/>
    <property type="match status" value="1"/>
</dbReference>
<dbReference type="InterPro" id="IPR013328">
    <property type="entry name" value="6PGD_dom2"/>
</dbReference>
<evidence type="ECO:0000313" key="6">
    <source>
        <dbReference type="Proteomes" id="UP001285354"/>
    </source>
</evidence>
<dbReference type="Gene3D" id="1.10.1040.10">
    <property type="entry name" value="N-(1-d-carboxylethyl)-l-norvaline Dehydrogenase, domain 2"/>
    <property type="match status" value="1"/>
</dbReference>
<evidence type="ECO:0000256" key="1">
    <source>
        <dbReference type="ARBA" id="ARBA00023002"/>
    </source>
</evidence>
<evidence type="ECO:0000256" key="2">
    <source>
        <dbReference type="ARBA" id="ARBA00048683"/>
    </source>
</evidence>
<dbReference type="InterPro" id="IPR008927">
    <property type="entry name" value="6-PGluconate_DH-like_C_sf"/>
</dbReference>
<accession>A0AAD9SWZ2</accession>
<dbReference type="SUPFAM" id="SSF51735">
    <property type="entry name" value="NAD(P)-binding Rossmann-fold domains"/>
    <property type="match status" value="1"/>
</dbReference>
<reference evidence="5" key="1">
    <citation type="submission" date="2023-06" db="EMBL/GenBank/DDBJ databases">
        <title>Draft genome of Marssonina rosae.</title>
        <authorList>
            <person name="Cheng Q."/>
        </authorList>
    </citation>
    <scope>NUCLEOTIDE SEQUENCE</scope>
    <source>
        <strain evidence="5">R4</strain>
    </source>
</reference>
<comment type="catalytic activity">
    <reaction evidence="2">
        <text>sn-glycerol 3-phosphate + NAD(+) = dihydroxyacetone phosphate + NADH + H(+)</text>
        <dbReference type="Rhea" id="RHEA:11092"/>
        <dbReference type="ChEBI" id="CHEBI:15378"/>
        <dbReference type="ChEBI" id="CHEBI:57540"/>
        <dbReference type="ChEBI" id="CHEBI:57597"/>
        <dbReference type="ChEBI" id="CHEBI:57642"/>
        <dbReference type="ChEBI" id="CHEBI:57945"/>
        <dbReference type="EC" id="1.1.1.8"/>
    </reaction>
</comment>
<dbReference type="GO" id="GO:0141152">
    <property type="term" value="F:glycerol-3-phosphate dehydrogenase (NAD+) activity"/>
    <property type="evidence" value="ECO:0007669"/>
    <property type="project" value="UniProtKB-EC"/>
</dbReference>
<evidence type="ECO:0000259" key="3">
    <source>
        <dbReference type="Pfam" id="PF01210"/>
    </source>
</evidence>
<dbReference type="InterPro" id="IPR011128">
    <property type="entry name" value="G3P_DH_NAD-dep_N"/>
</dbReference>
<dbReference type="PANTHER" id="PTHR38015:SF1">
    <property type="entry name" value="OPINE DEHYDROGENASE DOMAIN-CONTAINING PROTEIN"/>
    <property type="match status" value="1"/>
</dbReference>
<dbReference type="PANTHER" id="PTHR38015">
    <property type="entry name" value="BLR6086 PROTEIN"/>
    <property type="match status" value="1"/>
</dbReference>
<keyword evidence="6" id="KW-1185">Reference proteome</keyword>
<dbReference type="Pfam" id="PF02317">
    <property type="entry name" value="Octopine_DH"/>
    <property type="match status" value="1"/>
</dbReference>
<dbReference type="Gene3D" id="3.40.50.720">
    <property type="entry name" value="NAD(P)-binding Rossmann-like Domain"/>
    <property type="match status" value="1"/>
</dbReference>
<dbReference type="InterPro" id="IPR003421">
    <property type="entry name" value="Opine_DH"/>
</dbReference>
<dbReference type="GO" id="GO:0046168">
    <property type="term" value="P:glycerol-3-phosphate catabolic process"/>
    <property type="evidence" value="ECO:0007669"/>
    <property type="project" value="InterPro"/>
</dbReference>
<dbReference type="AlphaFoldDB" id="A0AAD9SWZ2"/>
<dbReference type="GO" id="GO:0051287">
    <property type="term" value="F:NAD binding"/>
    <property type="evidence" value="ECO:0007669"/>
    <property type="project" value="InterPro"/>
</dbReference>
<sequence>MPQKVSILGAGPSGFALAADLSSRGTAVLLYSHPEHLRHSSPVIDQGYLLSTWPGVTEERCTRVNITTDMRAAVEFSDMLIMTVPSTGQETLLGEMKGLDLRRHTIVAVPGNLFSLLVGETVQIGCVLETNISPYSCRISSGHLQVFGVKSSFNIAAHPLSSLTPLLHARITSLFSQTLRWSSSVLEVSLSNINGVFHPLMMLLNAGSIESPAPSRPFLLYSDGLTPAVARAMLAIDRVRLAIGEKMGFDLDGVLETSNRCYGARFASLVDLAQNSKPHRDLVAPASLQHRNVEEDVPDLLVCWAGLARKLGLDAGPLEAVVSMAGMMLGRDFWAQGRSLARLHLEGLEAREIIERFGGLGWMSGVKGEKDDEPSDSGVEFGV</sequence>